<proteinExistence type="predicted"/>
<organism evidence="2">
    <name type="scientific">marine metagenome</name>
    <dbReference type="NCBI Taxonomy" id="408172"/>
    <lineage>
        <taxon>unclassified sequences</taxon>
        <taxon>metagenomes</taxon>
        <taxon>ecological metagenomes</taxon>
    </lineage>
</organism>
<feature type="non-terminal residue" evidence="2">
    <location>
        <position position="1"/>
    </location>
</feature>
<keyword evidence="1" id="KW-0812">Transmembrane</keyword>
<evidence type="ECO:0000256" key="1">
    <source>
        <dbReference type="SAM" id="Phobius"/>
    </source>
</evidence>
<evidence type="ECO:0000313" key="2">
    <source>
        <dbReference type="EMBL" id="SUZ76993.1"/>
    </source>
</evidence>
<name>A0A381QH55_9ZZZZ</name>
<feature type="transmembrane region" description="Helical" evidence="1">
    <location>
        <begin position="47"/>
        <end position="65"/>
    </location>
</feature>
<keyword evidence="1" id="KW-0472">Membrane</keyword>
<reference evidence="2" key="1">
    <citation type="submission" date="2018-05" db="EMBL/GenBank/DDBJ databases">
        <authorList>
            <person name="Lanie J.A."/>
            <person name="Ng W.-L."/>
            <person name="Kazmierczak K.M."/>
            <person name="Andrzejewski T.M."/>
            <person name="Davidsen T.M."/>
            <person name="Wayne K.J."/>
            <person name="Tettelin H."/>
            <person name="Glass J.I."/>
            <person name="Rusch D."/>
            <person name="Podicherti R."/>
            <person name="Tsui H.-C.T."/>
            <person name="Winkler M.E."/>
        </authorList>
    </citation>
    <scope>NUCLEOTIDE SEQUENCE</scope>
</reference>
<dbReference type="EMBL" id="UINC01001298">
    <property type="protein sequence ID" value="SUZ76993.1"/>
    <property type="molecule type" value="Genomic_DNA"/>
</dbReference>
<sequence>VIRKDLDSLEAPCLLCLQNKPRQDLDRLRWCDTCVEAAQSRAASRSWYVGVGVAVVLALWIWLYIQPSLLIGGWVGVVLGAFYLSARVTREFLYTVARTRSLPTAGAVPPE</sequence>
<protein>
    <submittedName>
        <fullName evidence="2">Uncharacterized protein</fullName>
    </submittedName>
</protein>
<feature type="transmembrane region" description="Helical" evidence="1">
    <location>
        <begin position="71"/>
        <end position="89"/>
    </location>
</feature>
<gene>
    <name evidence="2" type="ORF">METZ01_LOCUS29847</name>
</gene>
<accession>A0A381QH55</accession>
<keyword evidence="1" id="KW-1133">Transmembrane helix</keyword>
<dbReference type="AlphaFoldDB" id="A0A381QH55"/>